<evidence type="ECO:0000256" key="2">
    <source>
        <dbReference type="SAM" id="SignalP"/>
    </source>
</evidence>
<evidence type="ECO:0000313" key="3">
    <source>
        <dbReference type="EMBL" id="CAL1359821.1"/>
    </source>
</evidence>
<gene>
    <name evidence="3" type="ORF">LTRI10_LOCUS7289</name>
</gene>
<dbReference type="AlphaFoldDB" id="A0AAV2CW91"/>
<evidence type="ECO:0000256" key="1">
    <source>
        <dbReference type="SAM" id="MobiDB-lite"/>
    </source>
</evidence>
<feature type="signal peptide" evidence="2">
    <location>
        <begin position="1"/>
        <end position="20"/>
    </location>
</feature>
<reference evidence="3 4" key="1">
    <citation type="submission" date="2024-04" db="EMBL/GenBank/DDBJ databases">
        <authorList>
            <person name="Fracassetti M."/>
        </authorList>
    </citation>
    <scope>NUCLEOTIDE SEQUENCE [LARGE SCALE GENOMIC DNA]</scope>
</reference>
<keyword evidence="2" id="KW-0732">Signal</keyword>
<dbReference type="EMBL" id="OZ034814">
    <property type="protein sequence ID" value="CAL1359821.1"/>
    <property type="molecule type" value="Genomic_DNA"/>
</dbReference>
<name>A0AAV2CW91_9ROSI</name>
<feature type="region of interest" description="Disordered" evidence="1">
    <location>
        <begin position="94"/>
        <end position="114"/>
    </location>
</feature>
<evidence type="ECO:0000313" key="4">
    <source>
        <dbReference type="Proteomes" id="UP001497516"/>
    </source>
</evidence>
<protein>
    <recommendedName>
        <fullName evidence="5">Secreted protein</fullName>
    </recommendedName>
</protein>
<proteinExistence type="predicted"/>
<dbReference type="Proteomes" id="UP001497516">
    <property type="component" value="Chromosome 10"/>
</dbReference>
<accession>A0AAV2CW91</accession>
<feature type="chain" id="PRO_5043460913" description="Secreted protein" evidence="2">
    <location>
        <begin position="21"/>
        <end position="114"/>
    </location>
</feature>
<organism evidence="3 4">
    <name type="scientific">Linum trigynum</name>
    <dbReference type="NCBI Taxonomy" id="586398"/>
    <lineage>
        <taxon>Eukaryota</taxon>
        <taxon>Viridiplantae</taxon>
        <taxon>Streptophyta</taxon>
        <taxon>Embryophyta</taxon>
        <taxon>Tracheophyta</taxon>
        <taxon>Spermatophyta</taxon>
        <taxon>Magnoliopsida</taxon>
        <taxon>eudicotyledons</taxon>
        <taxon>Gunneridae</taxon>
        <taxon>Pentapetalae</taxon>
        <taxon>rosids</taxon>
        <taxon>fabids</taxon>
        <taxon>Malpighiales</taxon>
        <taxon>Linaceae</taxon>
        <taxon>Linum</taxon>
    </lineage>
</organism>
<sequence>MSIPATLILLLLLVLGPTSAFRPLIRIPSDRRAHYHNRRHDDQLYCNSWRLLVEANNSVAWTEPLKRCADYVVKYSRGSSTVRTWRCTLPRRRRMPAPCRSPETERTLGCSTST</sequence>
<evidence type="ECO:0008006" key="5">
    <source>
        <dbReference type="Google" id="ProtNLM"/>
    </source>
</evidence>
<keyword evidence="4" id="KW-1185">Reference proteome</keyword>